<dbReference type="RefSeq" id="WP_010021286.1">
    <property type="nucleotide sequence ID" value="NZ_AZDS01000001.1"/>
</dbReference>
<dbReference type="EMBL" id="JOJZ01000021">
    <property type="protein sequence ID" value="KID41248.1"/>
    <property type="molecule type" value="Genomic_DNA"/>
</dbReference>
<reference evidence="2 4" key="2">
    <citation type="submission" date="2019-10" db="EMBL/GenBank/DDBJ databases">
        <title>Genome sequencing of Lactobacillus fructivorans.</title>
        <authorList>
            <person name="Kim K."/>
        </authorList>
    </citation>
    <scope>NUCLEOTIDE SEQUENCE [LARGE SCALE GENOMIC DNA]</scope>
    <source>
        <strain evidence="2 4">LF543</strain>
    </source>
</reference>
<reference evidence="1 3" key="1">
    <citation type="submission" date="2014-06" db="EMBL/GenBank/DDBJ databases">
        <title>Functional and comparative genomic analyses of the Drosophila gut microbiota identify candidate symbiosis factors.</title>
        <authorList>
            <person name="Newell P.D."/>
            <person name="Chaston J.M."/>
            <person name="Douglas A.E."/>
        </authorList>
    </citation>
    <scope>NUCLEOTIDE SEQUENCE [LARGE SCALE GENOMIC DNA]</scope>
    <source>
        <strain evidence="1 3">DmCS_002</strain>
    </source>
</reference>
<evidence type="ECO:0000313" key="4">
    <source>
        <dbReference type="Proteomes" id="UP000327194"/>
    </source>
</evidence>
<dbReference type="KEGG" id="lfv:LF543_03955"/>
<sequence>MKRITVTFPAPGKSETKTIKVDHNNQYVMELTTLENLAPDGHSLEIKFLPGTSEDFPERGTTIYLNGFDQTFKLSNGDILVTKSM</sequence>
<evidence type="ECO:0000313" key="2">
    <source>
        <dbReference type="EMBL" id="QFX92762.1"/>
    </source>
</evidence>
<dbReference type="OrthoDB" id="9804747at2"/>
<evidence type="ECO:0000313" key="3">
    <source>
        <dbReference type="Proteomes" id="UP000031397"/>
    </source>
</evidence>
<dbReference type="Proteomes" id="UP000327194">
    <property type="component" value="Chromosome"/>
</dbReference>
<dbReference type="PATRIC" id="fig|1614.10.peg.586"/>
<dbReference type="EMBL" id="CP045562">
    <property type="protein sequence ID" value="QFX92762.1"/>
    <property type="molecule type" value="Genomic_DNA"/>
</dbReference>
<keyword evidence="3" id="KW-1185">Reference proteome</keyword>
<organism evidence="1 3">
    <name type="scientific">Fructilactobacillus fructivorans</name>
    <dbReference type="NCBI Taxonomy" id="1614"/>
    <lineage>
        <taxon>Bacteria</taxon>
        <taxon>Bacillati</taxon>
        <taxon>Bacillota</taxon>
        <taxon>Bacilli</taxon>
        <taxon>Lactobacillales</taxon>
        <taxon>Lactobacillaceae</taxon>
        <taxon>Fructilactobacillus</taxon>
    </lineage>
</organism>
<dbReference type="AlphaFoldDB" id="A0A0C1Q044"/>
<dbReference type="Proteomes" id="UP000031397">
    <property type="component" value="Unassembled WGS sequence"/>
</dbReference>
<evidence type="ECO:0000313" key="1">
    <source>
        <dbReference type="EMBL" id="KID41248.1"/>
    </source>
</evidence>
<proteinExistence type="predicted"/>
<gene>
    <name evidence="2" type="ORF">LF543_03955</name>
    <name evidence="1" type="ORF">LfDm3_1093</name>
</gene>
<name>A0A0C1Q044_9LACO</name>
<dbReference type="GeneID" id="74913754"/>
<protein>
    <submittedName>
        <fullName evidence="1">Uncharacterized protein</fullName>
    </submittedName>
</protein>
<accession>A0A0C1Q044</accession>